<evidence type="ECO:0000313" key="2">
    <source>
        <dbReference type="Proteomes" id="UP000020529"/>
    </source>
</evidence>
<name>A0A015UGV1_BACFG</name>
<gene>
    <name evidence="1" type="ORF">M124_3099</name>
</gene>
<dbReference type="RefSeq" id="WP_032588526.1">
    <property type="nucleotide sequence ID" value="NZ_JGCY01000378.1"/>
</dbReference>
<proteinExistence type="predicted"/>
<evidence type="ECO:0000313" key="1">
    <source>
        <dbReference type="EMBL" id="EXY73138.1"/>
    </source>
</evidence>
<protein>
    <submittedName>
        <fullName evidence="1">UpxZ of transcription anti-terminator antagonists family protein</fullName>
    </submittedName>
</protein>
<reference evidence="1 2" key="1">
    <citation type="submission" date="2014-02" db="EMBL/GenBank/DDBJ databases">
        <authorList>
            <person name="Sears C."/>
            <person name="Carroll K."/>
            <person name="Sack B.R."/>
            <person name="Qadri F."/>
            <person name="Myers L.L."/>
            <person name="Chung G.-T."/>
            <person name="Escheverria P."/>
            <person name="Fraser C.M."/>
            <person name="Sadzewicz L."/>
            <person name="Shefchek K.A."/>
            <person name="Tallon L."/>
            <person name="Das S.P."/>
            <person name="Daugherty S."/>
            <person name="Mongodin E.F."/>
        </authorList>
    </citation>
    <scope>NUCLEOTIDE SEQUENCE [LARGE SCALE GENOMIC DNA]</scope>
    <source>
        <strain evidence="2">3988T(B)14</strain>
    </source>
</reference>
<comment type="caution">
    <text evidence="1">The sequence shown here is derived from an EMBL/GenBank/DDBJ whole genome shotgun (WGS) entry which is preliminary data.</text>
</comment>
<dbReference type="Proteomes" id="UP000020529">
    <property type="component" value="Unassembled WGS sequence"/>
</dbReference>
<dbReference type="AlphaFoldDB" id="A0A015UGV1"/>
<accession>A0A015UGV1</accession>
<sequence length="161" mass="18457">MNSLDSQIIALYTLAHELLYLGSDGSPIYSDHFSRLNGDVLSRANTLYPHHGSTDEEEARLFLSLLMGYNATIYNNGDKEVRIQQILNRCWEVLDRLPASLLKVRLLTYCYGEVFDDDLSREAHSIIDSWGERALSGDECEIAEQLRSLEENPYPNWEVEE</sequence>
<organism evidence="1 2">
    <name type="scientific">Bacteroides fragilis str. 3988T(B)14</name>
    <dbReference type="NCBI Taxonomy" id="1339315"/>
    <lineage>
        <taxon>Bacteria</taxon>
        <taxon>Pseudomonadati</taxon>
        <taxon>Bacteroidota</taxon>
        <taxon>Bacteroidia</taxon>
        <taxon>Bacteroidales</taxon>
        <taxon>Bacteroidaceae</taxon>
        <taxon>Bacteroides</taxon>
    </lineage>
</organism>
<dbReference type="InterPro" id="IPR038533">
    <property type="entry name" value="UpxZ_sf"/>
</dbReference>
<dbReference type="Gene3D" id="1.25.40.810">
    <property type="entry name" value="UpxZ"/>
    <property type="match status" value="1"/>
</dbReference>
<dbReference type="Pfam" id="PF06603">
    <property type="entry name" value="UpxZ"/>
    <property type="match status" value="1"/>
</dbReference>
<dbReference type="PATRIC" id="fig|1339315.3.peg.3766"/>
<dbReference type="EMBL" id="JGCY01000378">
    <property type="protein sequence ID" value="EXY73138.1"/>
    <property type="molecule type" value="Genomic_DNA"/>
</dbReference>
<dbReference type="InterPro" id="IPR010570">
    <property type="entry name" value="UpxZ_fam"/>
</dbReference>